<dbReference type="Pfam" id="PF12679">
    <property type="entry name" value="ABC2_membrane_2"/>
    <property type="match status" value="1"/>
</dbReference>
<dbReference type="GO" id="GO:0005886">
    <property type="term" value="C:plasma membrane"/>
    <property type="evidence" value="ECO:0007669"/>
    <property type="project" value="UniProtKB-SubCell"/>
</dbReference>
<dbReference type="PANTHER" id="PTHR43471:SF10">
    <property type="entry name" value="SLL1107 PROTEIN"/>
    <property type="match status" value="1"/>
</dbReference>
<feature type="transmembrane region" description="Helical" evidence="1">
    <location>
        <begin position="180"/>
        <end position="199"/>
    </location>
</feature>
<dbReference type="AlphaFoldDB" id="A0A8J7MAD3"/>
<dbReference type="Proteomes" id="UP000624703">
    <property type="component" value="Unassembled WGS sequence"/>
</dbReference>
<sequence>MFTNYFFSSARIGIIAKHTFTQLSRMKVFYFLVAFALLIVGASFFEMPGGRIASDSAEQDLRMVKSTAMGAMSLFSVIFAIAATALLLPKDVEDRTLYTILCKPVPRIDYLLGKLLGVLALIFLSIALMDILLTGILYFRTESIISSELANAAAAGFSSEQVAYYESIIRQQGPTWDLQFGVLAIFLKAAVIASIALLVSSFSTSTLFTIAISVLVYFIGHFTADARDYWLYMMGDDFSMMSKWMSQLAVLIFPDFQLYNIIDHSIEGKNIPANVIGRLSLLTVFYCGIYSILAWFCFRKKEF</sequence>
<keyword evidence="1" id="KW-0472">Membrane</keyword>
<feature type="transmembrane region" description="Helical" evidence="1">
    <location>
        <begin position="28"/>
        <end position="47"/>
    </location>
</feature>
<protein>
    <submittedName>
        <fullName evidence="2">ABC transporter permease subunit</fullName>
    </submittedName>
</protein>
<feature type="transmembrane region" description="Helical" evidence="1">
    <location>
        <begin position="274"/>
        <end position="298"/>
    </location>
</feature>
<keyword evidence="3" id="KW-1185">Reference proteome</keyword>
<dbReference type="EMBL" id="JAENIM010000009">
    <property type="protein sequence ID" value="MBK1789864.1"/>
    <property type="molecule type" value="Genomic_DNA"/>
</dbReference>
<evidence type="ECO:0000313" key="3">
    <source>
        <dbReference type="Proteomes" id="UP000624703"/>
    </source>
</evidence>
<dbReference type="PANTHER" id="PTHR43471">
    <property type="entry name" value="ABC TRANSPORTER PERMEASE"/>
    <property type="match status" value="1"/>
</dbReference>
<comment type="caution">
    <text evidence="2">The sequence shown here is derived from an EMBL/GenBank/DDBJ whole genome shotgun (WGS) entry which is preliminary data.</text>
</comment>
<gene>
    <name evidence="2" type="ORF">JIN82_01710</name>
</gene>
<evidence type="ECO:0000313" key="2">
    <source>
        <dbReference type="EMBL" id="MBK1789864.1"/>
    </source>
</evidence>
<dbReference type="GO" id="GO:0140359">
    <property type="term" value="F:ABC-type transporter activity"/>
    <property type="evidence" value="ECO:0007669"/>
    <property type="project" value="InterPro"/>
</dbReference>
<feature type="transmembrane region" description="Helical" evidence="1">
    <location>
        <begin position="205"/>
        <end position="224"/>
    </location>
</feature>
<keyword evidence="1" id="KW-1133">Transmembrane helix</keyword>
<evidence type="ECO:0000256" key="1">
    <source>
        <dbReference type="SAM" id="Phobius"/>
    </source>
</evidence>
<feature type="transmembrane region" description="Helical" evidence="1">
    <location>
        <begin position="68"/>
        <end position="88"/>
    </location>
</feature>
<accession>A0A8J7MAD3</accession>
<dbReference type="RefSeq" id="WP_200309904.1">
    <property type="nucleotide sequence ID" value="NZ_JAENIM010000009.1"/>
</dbReference>
<organism evidence="2 3">
    <name type="scientific">Persicirhabdus sediminis</name>
    <dbReference type="NCBI Taxonomy" id="454144"/>
    <lineage>
        <taxon>Bacteria</taxon>
        <taxon>Pseudomonadati</taxon>
        <taxon>Verrucomicrobiota</taxon>
        <taxon>Verrucomicrobiia</taxon>
        <taxon>Verrucomicrobiales</taxon>
        <taxon>Verrucomicrobiaceae</taxon>
        <taxon>Persicirhabdus</taxon>
    </lineage>
</organism>
<reference evidence="2" key="1">
    <citation type="submission" date="2021-01" db="EMBL/GenBank/DDBJ databases">
        <title>Modified the classification status of verrucomicrobia.</title>
        <authorList>
            <person name="Feng X."/>
        </authorList>
    </citation>
    <scope>NUCLEOTIDE SEQUENCE</scope>
    <source>
        <strain evidence="2">_KCTC 22039</strain>
    </source>
</reference>
<proteinExistence type="predicted"/>
<name>A0A8J7MAD3_9BACT</name>
<keyword evidence="1" id="KW-0812">Transmembrane</keyword>
<feature type="transmembrane region" description="Helical" evidence="1">
    <location>
        <begin position="244"/>
        <end position="262"/>
    </location>
</feature>
<feature type="transmembrane region" description="Helical" evidence="1">
    <location>
        <begin position="115"/>
        <end position="139"/>
    </location>
</feature>